<feature type="chain" id="PRO_5040491965" evidence="2">
    <location>
        <begin position="18"/>
        <end position="194"/>
    </location>
</feature>
<keyword evidence="2" id="KW-0732">Signal</keyword>
<reference evidence="3" key="1">
    <citation type="submission" date="2021-12" db="EMBL/GenBank/DDBJ databases">
        <title>Curvularia clavata genome.</title>
        <authorList>
            <person name="Cao Y."/>
        </authorList>
    </citation>
    <scope>NUCLEOTIDE SEQUENCE</scope>
    <source>
        <strain evidence="3">Yc1106</strain>
    </source>
</reference>
<feature type="transmembrane region" description="Helical" evidence="1">
    <location>
        <begin position="136"/>
        <end position="161"/>
    </location>
</feature>
<evidence type="ECO:0000256" key="2">
    <source>
        <dbReference type="SAM" id="SignalP"/>
    </source>
</evidence>
<keyword evidence="1" id="KW-0472">Membrane</keyword>
<name>A0A9Q8ZI06_CURCL</name>
<evidence type="ECO:0000313" key="3">
    <source>
        <dbReference type="EMBL" id="USP82411.1"/>
    </source>
</evidence>
<dbReference type="Proteomes" id="UP001056012">
    <property type="component" value="Chromosome 8"/>
</dbReference>
<gene>
    <name evidence="3" type="ORF">yc1106_09685</name>
</gene>
<keyword evidence="4" id="KW-1185">Reference proteome</keyword>
<feature type="signal peptide" evidence="2">
    <location>
        <begin position="1"/>
        <end position="17"/>
    </location>
</feature>
<keyword evidence="1" id="KW-1133">Transmembrane helix</keyword>
<proteinExistence type="predicted"/>
<dbReference type="AlphaFoldDB" id="A0A9Q8ZI06"/>
<accession>A0A9Q8ZI06</accession>
<keyword evidence="1" id="KW-0812">Transmembrane</keyword>
<evidence type="ECO:0000313" key="4">
    <source>
        <dbReference type="Proteomes" id="UP001056012"/>
    </source>
</evidence>
<evidence type="ECO:0000256" key="1">
    <source>
        <dbReference type="SAM" id="Phobius"/>
    </source>
</evidence>
<dbReference type="OrthoDB" id="3768069at2759"/>
<sequence length="194" mass="21460">MFSKGLILLLSVTCAFAAPAKQVNLDDIQCRCLTFSTSAAPTHCMYQELLTLDWETAHSLATANDLKIQFASDKAIAKILSIPKPLPTTVLDAIHQGKTLPLDPSKEIRSENRLICGFGNDLEYVESQSAGIKPEIHYVGTVVGLFMLLFIVYLVAEYIWVRCTTRTKRIMLEGEEKALTAEYATCATPTTSQR</sequence>
<organism evidence="3 4">
    <name type="scientific">Curvularia clavata</name>
    <dbReference type="NCBI Taxonomy" id="95742"/>
    <lineage>
        <taxon>Eukaryota</taxon>
        <taxon>Fungi</taxon>
        <taxon>Dikarya</taxon>
        <taxon>Ascomycota</taxon>
        <taxon>Pezizomycotina</taxon>
        <taxon>Dothideomycetes</taxon>
        <taxon>Pleosporomycetidae</taxon>
        <taxon>Pleosporales</taxon>
        <taxon>Pleosporineae</taxon>
        <taxon>Pleosporaceae</taxon>
        <taxon>Curvularia</taxon>
    </lineage>
</organism>
<dbReference type="VEuPathDB" id="FungiDB:yc1106_09685"/>
<dbReference type="EMBL" id="CP089281">
    <property type="protein sequence ID" value="USP82411.1"/>
    <property type="molecule type" value="Genomic_DNA"/>
</dbReference>
<protein>
    <submittedName>
        <fullName evidence="3">Uncharacterized protein</fullName>
    </submittedName>
</protein>